<dbReference type="InterPro" id="IPR001128">
    <property type="entry name" value="Cyt_P450"/>
</dbReference>
<dbReference type="GO" id="GO:0016705">
    <property type="term" value="F:oxidoreductase activity, acting on paired donors, with incorporation or reduction of molecular oxygen"/>
    <property type="evidence" value="ECO:0007669"/>
    <property type="project" value="InterPro"/>
</dbReference>
<dbReference type="InterPro" id="IPR036396">
    <property type="entry name" value="Cyt_P450_sf"/>
</dbReference>
<evidence type="ECO:0008006" key="2">
    <source>
        <dbReference type="Google" id="ProtNLM"/>
    </source>
</evidence>
<gene>
    <name evidence="1" type="ORF">ACOF00016_LOCUS13607</name>
</gene>
<dbReference type="GO" id="GO:0004497">
    <property type="term" value="F:monooxygenase activity"/>
    <property type="evidence" value="ECO:0007669"/>
    <property type="project" value="InterPro"/>
</dbReference>
<dbReference type="GO" id="GO:0020037">
    <property type="term" value="F:heme binding"/>
    <property type="evidence" value="ECO:0007669"/>
    <property type="project" value="InterPro"/>
</dbReference>
<dbReference type="Gene3D" id="1.10.630.10">
    <property type="entry name" value="Cytochrome P450"/>
    <property type="match status" value="1"/>
</dbReference>
<organism evidence="1">
    <name type="scientific">Amphora coffeiformis</name>
    <dbReference type="NCBI Taxonomy" id="265554"/>
    <lineage>
        <taxon>Eukaryota</taxon>
        <taxon>Sar</taxon>
        <taxon>Stramenopiles</taxon>
        <taxon>Ochrophyta</taxon>
        <taxon>Bacillariophyta</taxon>
        <taxon>Bacillariophyceae</taxon>
        <taxon>Bacillariophycidae</taxon>
        <taxon>Thalassiophysales</taxon>
        <taxon>Catenulaceae</taxon>
        <taxon>Amphora</taxon>
    </lineage>
</organism>
<sequence length="216" mass="23851">MSRGRRLSVPRIDQYTSGGNSGSVFFFASNKVRIIVAQWDIVLALVQWHGDTVPPETVVAVGSPGTYENTAQMLEQMTCHVDNDRTTTWVSLAHPDRFYCFRKGTNAFFFNTLMQRNACANGSVFNPSGRAQSDGNDEPLPFFNSFGNGPNVCVGKNLALLEGHVAVLMAATYFTFDFCDGDGKVESDTDDIMLLNVSKHGMQLKLRTRTLIGHLD</sequence>
<accession>A0A7S3P6M6</accession>
<reference evidence="1" key="1">
    <citation type="submission" date="2021-01" db="EMBL/GenBank/DDBJ databases">
        <authorList>
            <person name="Corre E."/>
            <person name="Pelletier E."/>
            <person name="Niang G."/>
            <person name="Scheremetjew M."/>
            <person name="Finn R."/>
            <person name="Kale V."/>
            <person name="Holt S."/>
            <person name="Cochrane G."/>
            <person name="Meng A."/>
            <person name="Brown T."/>
            <person name="Cohen L."/>
        </authorList>
    </citation>
    <scope>NUCLEOTIDE SEQUENCE</scope>
    <source>
        <strain evidence="1">CCMP127</strain>
    </source>
</reference>
<protein>
    <recommendedName>
        <fullName evidence="2">Cytochrome P450</fullName>
    </recommendedName>
</protein>
<proteinExistence type="predicted"/>
<name>A0A7S3P6M6_9STRA</name>
<dbReference type="AlphaFoldDB" id="A0A7S3P6M6"/>
<evidence type="ECO:0000313" key="1">
    <source>
        <dbReference type="EMBL" id="CAE0416557.1"/>
    </source>
</evidence>
<dbReference type="Pfam" id="PF00067">
    <property type="entry name" value="p450"/>
    <property type="match status" value="1"/>
</dbReference>
<dbReference type="GO" id="GO:0005506">
    <property type="term" value="F:iron ion binding"/>
    <property type="evidence" value="ECO:0007669"/>
    <property type="project" value="InterPro"/>
</dbReference>
<dbReference type="SUPFAM" id="SSF48264">
    <property type="entry name" value="Cytochrome P450"/>
    <property type="match status" value="1"/>
</dbReference>
<dbReference type="EMBL" id="HBIM01017676">
    <property type="protein sequence ID" value="CAE0416557.1"/>
    <property type="molecule type" value="Transcribed_RNA"/>
</dbReference>